<dbReference type="AlphaFoldDB" id="A0A0V1GEC9"/>
<comment type="caution">
    <text evidence="1">The sequence shown here is derived from an EMBL/GenBank/DDBJ whole genome shotgun (WGS) entry which is preliminary data.</text>
</comment>
<proteinExistence type="predicted"/>
<protein>
    <submittedName>
        <fullName evidence="1">Uncharacterized protein</fullName>
    </submittedName>
</protein>
<evidence type="ECO:0000313" key="2">
    <source>
        <dbReference type="Proteomes" id="UP000054826"/>
    </source>
</evidence>
<evidence type="ECO:0000313" key="1">
    <source>
        <dbReference type="EMBL" id="KRY96619.1"/>
    </source>
</evidence>
<reference evidence="1 2" key="1">
    <citation type="submission" date="2015-01" db="EMBL/GenBank/DDBJ databases">
        <title>Evolution of Trichinella species and genotypes.</title>
        <authorList>
            <person name="Korhonen P.K."/>
            <person name="Edoardo P."/>
            <person name="Giuseppe L.R."/>
            <person name="Gasser R.B."/>
        </authorList>
    </citation>
    <scope>NUCLEOTIDE SEQUENCE [LARGE SCALE GENOMIC DNA]</scope>
    <source>
        <strain evidence="1">ISS176</strain>
    </source>
</reference>
<gene>
    <name evidence="1" type="ORF">T4C_9707</name>
</gene>
<name>A0A0V1GEC9_TRIPS</name>
<accession>A0A0V1GEC9</accession>
<sequence length="41" mass="4939">MKGVDTFIYFYIDKLSYFAKFQRKQPSSWGINGRQIWDCIS</sequence>
<organism evidence="1 2">
    <name type="scientific">Trichinella pseudospiralis</name>
    <name type="common">Parasitic roundworm</name>
    <dbReference type="NCBI Taxonomy" id="6337"/>
    <lineage>
        <taxon>Eukaryota</taxon>
        <taxon>Metazoa</taxon>
        <taxon>Ecdysozoa</taxon>
        <taxon>Nematoda</taxon>
        <taxon>Enoplea</taxon>
        <taxon>Dorylaimia</taxon>
        <taxon>Trichinellida</taxon>
        <taxon>Trichinellidae</taxon>
        <taxon>Trichinella</taxon>
    </lineage>
</organism>
<dbReference type="Proteomes" id="UP000054826">
    <property type="component" value="Unassembled WGS sequence"/>
</dbReference>
<dbReference type="EMBL" id="JYDV01003282">
    <property type="protein sequence ID" value="KRY96619.1"/>
    <property type="molecule type" value="Genomic_DNA"/>
</dbReference>